<dbReference type="GeneID" id="73346262"/>
<keyword evidence="2" id="KW-1185">Reference proteome</keyword>
<dbReference type="RefSeq" id="XP_049148397.1">
    <property type="nucleotide sequence ID" value="XM_049291252.1"/>
</dbReference>
<reference evidence="1" key="1">
    <citation type="journal article" date="2021" name="Mol. Plant Microbe Interact.">
        <title>Complete Genome Sequence of the Plant-Pathogenic Fungus Colletotrichum lupini.</title>
        <authorList>
            <person name="Baroncelli R."/>
            <person name="Pensec F."/>
            <person name="Da Lio D."/>
            <person name="Boufleur T."/>
            <person name="Vicente I."/>
            <person name="Sarrocco S."/>
            <person name="Picot A."/>
            <person name="Baraldi E."/>
            <person name="Sukno S."/>
            <person name="Thon M."/>
            <person name="Le Floch G."/>
        </authorList>
    </citation>
    <scope>NUCLEOTIDE SEQUENCE</scope>
    <source>
        <strain evidence="1">IMI 504893</strain>
    </source>
</reference>
<evidence type="ECO:0000313" key="1">
    <source>
        <dbReference type="EMBL" id="UQC86786.1"/>
    </source>
</evidence>
<dbReference type="Proteomes" id="UP000830671">
    <property type="component" value="Chromosome 6"/>
</dbReference>
<evidence type="ECO:0000313" key="2">
    <source>
        <dbReference type="Proteomes" id="UP000830671"/>
    </source>
</evidence>
<protein>
    <submittedName>
        <fullName evidence="1">Uncharacterized protein</fullName>
    </submittedName>
</protein>
<sequence length="299" mass="32880">MLFSLLPLYEVLARIGRRAGIADFIVVPPSSTRACRPSLMLSCHEHERDGVSRAEEYVRKVFLLRSEDAYVHEYDLTASGINTGKDIIGRPARCIHPGTGSKPKDVHSAEPKHYFPSVPLEAKSSLAPTTSSLPPGLLIPASHHHTLLQLLFGPNYRQFSSFAQLVSPNGPISSANCKNSFCLSLLANHVQFQDTNRPALLQTSSATAHHIATPGQAELNIQYLPIRRYEVPCSRRLGMHPATRHSESHPANRCNALSLAVGQPSSKRAPFYMQVTALPSLPRRLCTPEHAYMKPAEGL</sequence>
<dbReference type="KEGG" id="clup:CLUP02_12288"/>
<gene>
    <name evidence="1" type="ORF">CLUP02_12288</name>
</gene>
<dbReference type="EMBL" id="CP019478">
    <property type="protein sequence ID" value="UQC86786.1"/>
    <property type="molecule type" value="Genomic_DNA"/>
</dbReference>
<dbReference type="AlphaFoldDB" id="A0A9Q8T218"/>
<organism evidence="1 2">
    <name type="scientific">Colletotrichum lupini</name>
    <dbReference type="NCBI Taxonomy" id="145971"/>
    <lineage>
        <taxon>Eukaryota</taxon>
        <taxon>Fungi</taxon>
        <taxon>Dikarya</taxon>
        <taxon>Ascomycota</taxon>
        <taxon>Pezizomycotina</taxon>
        <taxon>Sordariomycetes</taxon>
        <taxon>Hypocreomycetidae</taxon>
        <taxon>Glomerellales</taxon>
        <taxon>Glomerellaceae</taxon>
        <taxon>Colletotrichum</taxon>
        <taxon>Colletotrichum acutatum species complex</taxon>
    </lineage>
</organism>
<name>A0A9Q8T218_9PEZI</name>
<accession>A0A9Q8T218</accession>
<proteinExistence type="predicted"/>